<dbReference type="SUPFAM" id="SSF51445">
    <property type="entry name" value="(Trans)glycosidases"/>
    <property type="match status" value="1"/>
</dbReference>
<comment type="subcellular location">
    <subcellularLocation>
        <location evidence="3">Secreted</location>
    </subcellularLocation>
</comment>
<dbReference type="InterPro" id="IPR011013">
    <property type="entry name" value="Gal_mutarotase_sf_dom"/>
</dbReference>
<evidence type="ECO:0000256" key="18">
    <source>
        <dbReference type="SAM" id="MobiDB-lite"/>
    </source>
</evidence>
<evidence type="ECO:0000259" key="20">
    <source>
        <dbReference type="Pfam" id="PF13802"/>
    </source>
</evidence>
<evidence type="ECO:0000256" key="9">
    <source>
        <dbReference type="ARBA" id="ARBA00022729"/>
    </source>
</evidence>
<dbReference type="GO" id="GO:0004558">
    <property type="term" value="F:alpha-1,4-glucosidase activity"/>
    <property type="evidence" value="ECO:0007669"/>
    <property type="project" value="UniProtKB-EC"/>
</dbReference>
<comment type="catalytic activity">
    <reaction evidence="1">
        <text>Hydrolysis of terminal, non-reducing beta-D-glucosyl residues with release of beta-D-glucose.</text>
        <dbReference type="EC" id="3.2.1.21"/>
    </reaction>
</comment>
<comment type="catalytic activity">
    <reaction evidence="2">
        <text>Hydrolysis of terminal, non-reducing (1-&gt;4)-linked alpha-D-glucose residues with release of alpha-D-glucose.</text>
        <dbReference type="EC" id="3.2.1.20"/>
    </reaction>
</comment>
<evidence type="ECO:0000256" key="5">
    <source>
        <dbReference type="ARBA" id="ARBA00012741"/>
    </source>
</evidence>
<evidence type="ECO:0000256" key="16">
    <source>
        <dbReference type="ARBA" id="ARBA00025512"/>
    </source>
</evidence>
<comment type="function">
    <text evidence="16">Glucosidase involved in the degradation of cellulosic biomass. Has both alpha- and beta-glucosidase activity.</text>
</comment>
<keyword evidence="23" id="KW-1185">Reference proteome</keyword>
<dbReference type="GO" id="GO:0071555">
    <property type="term" value="P:cell wall organization"/>
    <property type="evidence" value="ECO:0007669"/>
    <property type="project" value="UniProtKB-KW"/>
</dbReference>
<dbReference type="GeneID" id="63698737"/>
<dbReference type="EC" id="3.2.1.20" evidence="5"/>
<dbReference type="InterPro" id="IPR030458">
    <property type="entry name" value="Glyco_hydro_31_AS"/>
</dbReference>
<evidence type="ECO:0000259" key="19">
    <source>
        <dbReference type="Pfam" id="PF01055"/>
    </source>
</evidence>
<dbReference type="RefSeq" id="XP_040642575.1">
    <property type="nucleotide sequence ID" value="XM_040783613.1"/>
</dbReference>
<dbReference type="InterPro" id="IPR048395">
    <property type="entry name" value="Glyco_hydro_31_C"/>
</dbReference>
<dbReference type="InterPro" id="IPR017853">
    <property type="entry name" value="GH"/>
</dbReference>
<dbReference type="EMBL" id="KK088412">
    <property type="protein sequence ID" value="EYE98887.1"/>
    <property type="molecule type" value="Genomic_DNA"/>
</dbReference>
<feature type="domain" description="Glycoside hydrolase family 31 TIM barrel" evidence="19">
    <location>
        <begin position="264"/>
        <end position="669"/>
    </location>
</feature>
<keyword evidence="11" id="KW-0325">Glycoprotein</keyword>
<dbReference type="OrthoDB" id="5839090at2759"/>
<evidence type="ECO:0000256" key="1">
    <source>
        <dbReference type="ARBA" id="ARBA00000448"/>
    </source>
</evidence>
<dbReference type="STRING" id="1388766.A0A017SPK2"/>
<dbReference type="EC" id="3.2.1.21" evidence="6"/>
<keyword evidence="15" id="KW-0624">Polysaccharide degradation</keyword>
<evidence type="ECO:0000256" key="6">
    <source>
        <dbReference type="ARBA" id="ARBA00012744"/>
    </source>
</evidence>
<dbReference type="SUPFAM" id="SSF74650">
    <property type="entry name" value="Galactose mutarotase-like"/>
    <property type="match status" value="1"/>
</dbReference>
<reference evidence="23" key="1">
    <citation type="journal article" date="2014" name="Nat. Commun.">
        <title>Genomic adaptations of the halophilic Dead Sea filamentous fungus Eurotium rubrum.</title>
        <authorList>
            <person name="Kis-Papo T."/>
            <person name="Weig A.R."/>
            <person name="Riley R."/>
            <person name="Persoh D."/>
            <person name="Salamov A."/>
            <person name="Sun H."/>
            <person name="Lipzen A."/>
            <person name="Wasser S.P."/>
            <person name="Rambold G."/>
            <person name="Grigoriev I.V."/>
            <person name="Nevo E."/>
        </authorList>
    </citation>
    <scope>NUCLEOTIDE SEQUENCE [LARGE SCALE GENOMIC DNA]</scope>
    <source>
        <strain evidence="23">CBS 135680</strain>
    </source>
</reference>
<keyword evidence="8" id="KW-0964">Secreted</keyword>
<feature type="domain" description="Glycosyl hydrolase family 31 C-terminal" evidence="21">
    <location>
        <begin position="677"/>
        <end position="765"/>
    </location>
</feature>
<dbReference type="AlphaFoldDB" id="A0A017SPK2"/>
<dbReference type="Pfam" id="PF01055">
    <property type="entry name" value="Glyco_hydro_31_2nd"/>
    <property type="match status" value="1"/>
</dbReference>
<dbReference type="Gene3D" id="2.60.40.1180">
    <property type="entry name" value="Golgi alpha-mannosidase II"/>
    <property type="match status" value="2"/>
</dbReference>
<feature type="domain" description="Glycoside hydrolase family 31 N-terminal" evidence="20">
    <location>
        <begin position="87"/>
        <end position="216"/>
    </location>
</feature>
<evidence type="ECO:0000256" key="12">
    <source>
        <dbReference type="ARBA" id="ARBA00023277"/>
    </source>
</evidence>
<proteinExistence type="inferred from homology"/>
<dbReference type="CDD" id="cd06602">
    <property type="entry name" value="GH31_MGAM_SI_GAA"/>
    <property type="match status" value="1"/>
</dbReference>
<dbReference type="SUPFAM" id="SSF51011">
    <property type="entry name" value="Glycosyl hydrolase domain"/>
    <property type="match status" value="1"/>
</dbReference>
<dbReference type="Pfam" id="PF21365">
    <property type="entry name" value="Glyco_hydro_31_3rd"/>
    <property type="match status" value="1"/>
</dbReference>
<dbReference type="InterPro" id="IPR025887">
    <property type="entry name" value="Glyco_hydro_31_N_dom"/>
</dbReference>
<name>A0A017SPK2_ASPRC</name>
<comment type="similarity">
    <text evidence="4 17">Belongs to the glycosyl hydrolase 31 family.</text>
</comment>
<keyword evidence="12" id="KW-0119">Carbohydrate metabolism</keyword>
<evidence type="ECO:0000256" key="17">
    <source>
        <dbReference type="RuleBase" id="RU361185"/>
    </source>
</evidence>
<keyword evidence="14" id="KW-0961">Cell wall biogenesis/degradation</keyword>
<dbReference type="GO" id="GO:0008422">
    <property type="term" value="F:beta-glucosidase activity"/>
    <property type="evidence" value="ECO:0007669"/>
    <property type="project" value="UniProtKB-EC"/>
</dbReference>
<protein>
    <recommendedName>
        <fullName evidence="7">Probable alpha/beta-glucosidase agdC</fullName>
        <ecNumber evidence="5">3.2.1.20</ecNumber>
        <ecNumber evidence="6">3.2.1.21</ecNumber>
    </recommendedName>
</protein>
<dbReference type="GO" id="GO:0005576">
    <property type="term" value="C:extracellular region"/>
    <property type="evidence" value="ECO:0007669"/>
    <property type="project" value="UniProtKB-SubCell"/>
</dbReference>
<evidence type="ECO:0000256" key="13">
    <source>
        <dbReference type="ARBA" id="ARBA00023295"/>
    </source>
</evidence>
<dbReference type="PANTHER" id="PTHR22762:SF67">
    <property type="entry name" value="ALPHA_BETA-GLUCOSIDASE AGDC-RELATED"/>
    <property type="match status" value="1"/>
</dbReference>
<dbReference type="HOGENOM" id="CLU_000631_11_0_1"/>
<dbReference type="Pfam" id="PF13802">
    <property type="entry name" value="Gal_mutarotas_2"/>
    <property type="match status" value="1"/>
</dbReference>
<dbReference type="Gene3D" id="2.60.40.1760">
    <property type="entry name" value="glycosyl hydrolase (family 31)"/>
    <property type="match status" value="1"/>
</dbReference>
<dbReference type="Gene3D" id="3.20.20.80">
    <property type="entry name" value="Glycosidases"/>
    <property type="match status" value="1"/>
</dbReference>
<accession>A0A017SPK2</accession>
<evidence type="ECO:0000256" key="11">
    <source>
        <dbReference type="ARBA" id="ARBA00023180"/>
    </source>
</evidence>
<organism evidence="22 23">
    <name type="scientific">Aspergillus ruber (strain CBS 135680)</name>
    <dbReference type="NCBI Taxonomy" id="1388766"/>
    <lineage>
        <taxon>Eukaryota</taxon>
        <taxon>Fungi</taxon>
        <taxon>Dikarya</taxon>
        <taxon>Ascomycota</taxon>
        <taxon>Pezizomycotina</taxon>
        <taxon>Eurotiomycetes</taxon>
        <taxon>Eurotiomycetidae</taxon>
        <taxon>Eurotiales</taxon>
        <taxon>Aspergillaceae</taxon>
        <taxon>Aspergillus</taxon>
        <taxon>Aspergillus subgen. Aspergillus</taxon>
    </lineage>
</organism>
<keyword evidence="9" id="KW-0732">Signal</keyword>
<dbReference type="GO" id="GO:0000272">
    <property type="term" value="P:polysaccharide catabolic process"/>
    <property type="evidence" value="ECO:0007669"/>
    <property type="project" value="UniProtKB-KW"/>
</dbReference>
<dbReference type="Proteomes" id="UP000019804">
    <property type="component" value="Unassembled WGS sequence"/>
</dbReference>
<sequence length="865" mass="97273">MLGSLLLLAPLAGAAVIGSRQNSQHCPGYKATNVQEGSNSLEADLVLAGKPCNTYGSDLESLKLLVEYQTDERLHVMIYDADEQVYQVPESVLARPGSDGGSRENSELKFDYKAEPFSFTISKGDEVLFDTSASELIFQSQYLGLRTWLPKDPHIYGLGEHSDSLRLPTTNYTRTLWNRDSPGAPPDSNLYGSHPVYYDHRGDKGTHGVFLLNSNGMDVKLDRTGDDKQYLEYNTLGGVFDFYFFTGSTPKDVSAQYSEIVGLPAMQSYWTFGFHNCKYGYRDIYETAEVVYNYSKAGIPLETMWNDIDYMDRRRVFTNDPERYPLEKVRELVNYLHDHDQHYIVMVDPAVSASNNSAYKKGLNQDIFIKRENGTLYKGAVWPGATAFPDWFHPDIQKYWDGEFNDFFNPETGVDIDGLWIDMNEAANMCPYPCPNPEQYSKENDLPPKPPSVRASNPRPLPGFPSDFQPSSSKRGLGKREQGQKIGLPDRNLISPPYKIRNAAGGLSQKTIDTDLVHSGGYVEYDTHNMYGTMMGAVSRKSMLQRREDVRPLVITRSTFAGAGTQVGHWLGDNLSQWNRYRASIQQILSFGSLFQVPMVGADVCGFSGNTTEELCARWAALGSFYTFYRNHNDLGYRPQEFYHWPTVTESARKAIHTRYRLLDYIYTAFHHQTQTGEPFLQPLFYLYPEDKKTFSNDLQFFYGDAILVSPVTQKGSRSVKAYFPDDIFYDWHTGAPLRGNGTHTTIQNVNITEIPVHIRGGNVIPARTSGASTTIELRKKGFELIIAPGLDGTASGSLYLDDGDSIEQPKTSEIEFEYRDGELNIGGKFEFGGDAVVEVVTLLGEKSAKKGVHIELNKETTVKI</sequence>
<dbReference type="InterPro" id="IPR000322">
    <property type="entry name" value="Glyco_hydro_31_TIM"/>
</dbReference>
<evidence type="ECO:0000256" key="15">
    <source>
        <dbReference type="ARBA" id="ARBA00023326"/>
    </source>
</evidence>
<evidence type="ECO:0000256" key="4">
    <source>
        <dbReference type="ARBA" id="ARBA00007806"/>
    </source>
</evidence>
<evidence type="ECO:0000259" key="21">
    <source>
        <dbReference type="Pfam" id="PF21365"/>
    </source>
</evidence>
<evidence type="ECO:0000256" key="14">
    <source>
        <dbReference type="ARBA" id="ARBA00023316"/>
    </source>
</evidence>
<gene>
    <name evidence="22" type="ORF">EURHEDRAFT_446546</name>
</gene>
<evidence type="ECO:0000256" key="7">
    <source>
        <dbReference type="ARBA" id="ARBA00014002"/>
    </source>
</evidence>
<evidence type="ECO:0000256" key="3">
    <source>
        <dbReference type="ARBA" id="ARBA00004613"/>
    </source>
</evidence>
<evidence type="ECO:0000256" key="10">
    <source>
        <dbReference type="ARBA" id="ARBA00022801"/>
    </source>
</evidence>
<evidence type="ECO:0000313" key="23">
    <source>
        <dbReference type="Proteomes" id="UP000019804"/>
    </source>
</evidence>
<keyword evidence="13 17" id="KW-0326">Glycosidase</keyword>
<dbReference type="CDD" id="cd14752">
    <property type="entry name" value="GH31_N"/>
    <property type="match status" value="1"/>
</dbReference>
<evidence type="ECO:0000256" key="8">
    <source>
        <dbReference type="ARBA" id="ARBA00022525"/>
    </source>
</evidence>
<dbReference type="InterPro" id="IPR013780">
    <property type="entry name" value="Glyco_hydro_b"/>
</dbReference>
<keyword evidence="10 17" id="KW-0378">Hydrolase</keyword>
<dbReference type="GO" id="GO:0030246">
    <property type="term" value="F:carbohydrate binding"/>
    <property type="evidence" value="ECO:0007669"/>
    <property type="project" value="InterPro"/>
</dbReference>
<feature type="region of interest" description="Disordered" evidence="18">
    <location>
        <begin position="438"/>
        <end position="492"/>
    </location>
</feature>
<evidence type="ECO:0000256" key="2">
    <source>
        <dbReference type="ARBA" id="ARBA00001657"/>
    </source>
</evidence>
<dbReference type="PANTHER" id="PTHR22762">
    <property type="entry name" value="ALPHA-GLUCOSIDASE"/>
    <property type="match status" value="1"/>
</dbReference>
<dbReference type="PROSITE" id="PS00129">
    <property type="entry name" value="GLYCOSYL_HYDROL_F31_1"/>
    <property type="match status" value="1"/>
</dbReference>
<evidence type="ECO:0000313" key="22">
    <source>
        <dbReference type="EMBL" id="EYE98887.1"/>
    </source>
</evidence>